<comment type="caution">
    <text evidence="4">The sequence shown here is derived from an EMBL/GenBank/DDBJ whole genome shotgun (WGS) entry which is preliminary data.</text>
</comment>
<protein>
    <recommendedName>
        <fullName evidence="3">D-serine dehydratase-like domain-containing protein</fullName>
    </recommendedName>
</protein>
<dbReference type="InterPro" id="IPR001608">
    <property type="entry name" value="Ala_racemase_N"/>
</dbReference>
<reference evidence="4 5" key="1">
    <citation type="submission" date="2013-11" db="EMBL/GenBank/DDBJ databases">
        <title>Metagenomic analysis of a methanogenic consortium involved in long chain n-alkane degradation.</title>
        <authorList>
            <person name="Davidova I.A."/>
            <person name="Callaghan A.V."/>
            <person name="Wawrik B."/>
            <person name="Pruitt S."/>
            <person name="Marks C."/>
            <person name="Duncan K.E."/>
            <person name="Suflita J.M."/>
        </authorList>
    </citation>
    <scope>NUCLEOTIDE SEQUENCE [LARGE SCALE GENOMIC DNA]</scope>
    <source>
        <strain evidence="4 5">SPR</strain>
    </source>
</reference>
<dbReference type="Proteomes" id="UP000032233">
    <property type="component" value="Unassembled WGS sequence"/>
</dbReference>
<evidence type="ECO:0000313" key="4">
    <source>
        <dbReference type="EMBL" id="KIX14734.1"/>
    </source>
</evidence>
<evidence type="ECO:0000313" key="5">
    <source>
        <dbReference type="Proteomes" id="UP000032233"/>
    </source>
</evidence>
<comment type="similarity">
    <text evidence="1">Belongs to the DSD1 family.</text>
</comment>
<dbReference type="GO" id="GO:0008721">
    <property type="term" value="F:D-serine ammonia-lyase activity"/>
    <property type="evidence" value="ECO:0007669"/>
    <property type="project" value="TreeGrafter"/>
</dbReference>
<dbReference type="PATRIC" id="fig|1429043.3.peg.1324"/>
<dbReference type="STRING" id="1429043.X474_06225"/>
<name>A0A0D2J9A4_9BACT</name>
<keyword evidence="2" id="KW-0456">Lyase</keyword>
<dbReference type="PANTHER" id="PTHR28004:SF2">
    <property type="entry name" value="D-SERINE DEHYDRATASE"/>
    <property type="match status" value="1"/>
</dbReference>
<dbReference type="InterPro" id="IPR026956">
    <property type="entry name" value="D-ser_dehydrat-like_dom"/>
</dbReference>
<dbReference type="InParanoid" id="A0A0D2J9A4"/>
<accession>A0A0D2J9A4</accession>
<proteinExistence type="inferred from homology"/>
<dbReference type="SUPFAM" id="SSF51419">
    <property type="entry name" value="PLP-binding barrel"/>
    <property type="match status" value="1"/>
</dbReference>
<dbReference type="Gene3D" id="3.20.20.10">
    <property type="entry name" value="Alanine racemase"/>
    <property type="match status" value="1"/>
</dbReference>
<dbReference type="GO" id="GO:0036088">
    <property type="term" value="P:D-serine catabolic process"/>
    <property type="evidence" value="ECO:0007669"/>
    <property type="project" value="TreeGrafter"/>
</dbReference>
<keyword evidence="5" id="KW-1185">Reference proteome</keyword>
<dbReference type="EMBL" id="AZAC01000008">
    <property type="protein sequence ID" value="KIX14734.1"/>
    <property type="molecule type" value="Genomic_DNA"/>
</dbReference>
<gene>
    <name evidence="4" type="ORF">X474_06225</name>
</gene>
<evidence type="ECO:0000256" key="2">
    <source>
        <dbReference type="ARBA" id="ARBA00023239"/>
    </source>
</evidence>
<dbReference type="InterPro" id="IPR042208">
    <property type="entry name" value="D-ser_dehydrat-like_sf"/>
</dbReference>
<dbReference type="Gene3D" id="2.40.37.20">
    <property type="entry name" value="D-serine dehydratase-like domain"/>
    <property type="match status" value="1"/>
</dbReference>
<dbReference type="Pfam" id="PF14031">
    <property type="entry name" value="D-ser_dehydrat"/>
    <property type="match status" value="1"/>
</dbReference>
<organism evidence="4 5">
    <name type="scientific">Dethiosulfatarculus sandiegensis</name>
    <dbReference type="NCBI Taxonomy" id="1429043"/>
    <lineage>
        <taxon>Bacteria</taxon>
        <taxon>Pseudomonadati</taxon>
        <taxon>Thermodesulfobacteriota</taxon>
        <taxon>Desulfarculia</taxon>
        <taxon>Desulfarculales</taxon>
        <taxon>Desulfarculaceae</taxon>
        <taxon>Dethiosulfatarculus</taxon>
    </lineage>
</organism>
<dbReference type="Pfam" id="PF01168">
    <property type="entry name" value="Ala_racemase_N"/>
    <property type="match status" value="1"/>
</dbReference>
<dbReference type="InterPro" id="IPR051466">
    <property type="entry name" value="D-amino_acid_metab_enzyme"/>
</dbReference>
<dbReference type="RefSeq" id="WP_044347385.1">
    <property type="nucleotide sequence ID" value="NZ_AZAC01000008.1"/>
</dbReference>
<sequence>MQTSPLRKVDTPALFLDLDIIERNLDAMQQKMTGLGVDLRPHIKTHKIPELALWQIEKGAKGITCAKLSEARVMAGAGVKDIFIANQITTPCKISGIWDLAREVCLSVGLDSVAGAKMLSELFAAKGGELEYLIELDTGLKRCGVLPGEPAWKLHQQIKDLPGLKFKGLFTHAGHVYGSANREEVEAISRYESRLTQETAEIFRQNQVEPQVVSVGSTPTMKVWQGHQGITEARPGCYLLNDAMQVGMGVAELEDCALSLGATVISRPTPDRAVIDAGAKALALDKGGHGLETVKGHGVIPGRDAYPERLSEEHGILKVAPDEPLSVGDMVRIIPNHACPVMNLFDRAYGIRNGRVEKEFEIAARGKSQ</sequence>
<dbReference type="SMART" id="SM01119">
    <property type="entry name" value="D-ser_dehydrat"/>
    <property type="match status" value="1"/>
</dbReference>
<dbReference type="AlphaFoldDB" id="A0A0D2J9A4"/>
<evidence type="ECO:0000259" key="3">
    <source>
        <dbReference type="SMART" id="SM01119"/>
    </source>
</evidence>
<dbReference type="PANTHER" id="PTHR28004">
    <property type="entry name" value="ZGC:162816-RELATED"/>
    <property type="match status" value="1"/>
</dbReference>
<feature type="domain" description="D-serine dehydratase-like" evidence="3">
    <location>
        <begin position="257"/>
        <end position="352"/>
    </location>
</feature>
<dbReference type="InterPro" id="IPR029066">
    <property type="entry name" value="PLP-binding_barrel"/>
</dbReference>
<evidence type="ECO:0000256" key="1">
    <source>
        <dbReference type="ARBA" id="ARBA00005323"/>
    </source>
</evidence>